<dbReference type="EMBL" id="JAENGY010002183">
    <property type="protein sequence ID" value="KAG6945124.1"/>
    <property type="molecule type" value="Genomic_DNA"/>
</dbReference>
<comment type="caution">
    <text evidence="1">The sequence shown here is derived from an EMBL/GenBank/DDBJ whole genome shotgun (WGS) entry which is preliminary data.</text>
</comment>
<proteinExistence type="predicted"/>
<sequence length="60" mass="7122">MPSYSLQSLMTRYRFSRVYRPKPQCNSSSTCSNYVCLGKNVKPSFNLFRLIRLPVRRSWT</sequence>
<evidence type="ECO:0000313" key="2">
    <source>
        <dbReference type="Proteomes" id="UP000709295"/>
    </source>
</evidence>
<reference evidence="1" key="1">
    <citation type="submission" date="2021-01" db="EMBL/GenBank/DDBJ databases">
        <title>Phytophthora aleatoria, a newly-described species from Pinus radiata is distinct from Phytophthora cactorum isolates based on comparative genomics.</title>
        <authorList>
            <person name="Mcdougal R."/>
            <person name="Panda P."/>
            <person name="Williams N."/>
            <person name="Studholme D.J."/>
        </authorList>
    </citation>
    <scope>NUCLEOTIDE SEQUENCE</scope>
    <source>
        <strain evidence="1">NZFS 4037</strain>
    </source>
</reference>
<protein>
    <submittedName>
        <fullName evidence="1">Uncharacterized protein</fullName>
    </submittedName>
</protein>
<keyword evidence="2" id="KW-1185">Reference proteome</keyword>
<evidence type="ECO:0000313" key="1">
    <source>
        <dbReference type="EMBL" id="KAG6945124.1"/>
    </source>
</evidence>
<organism evidence="1 2">
    <name type="scientific">Phytophthora aleatoria</name>
    <dbReference type="NCBI Taxonomy" id="2496075"/>
    <lineage>
        <taxon>Eukaryota</taxon>
        <taxon>Sar</taxon>
        <taxon>Stramenopiles</taxon>
        <taxon>Oomycota</taxon>
        <taxon>Peronosporomycetes</taxon>
        <taxon>Peronosporales</taxon>
        <taxon>Peronosporaceae</taxon>
        <taxon>Phytophthora</taxon>
    </lineage>
</organism>
<accession>A0A8J5IBT4</accession>
<dbReference type="Proteomes" id="UP000709295">
    <property type="component" value="Unassembled WGS sequence"/>
</dbReference>
<name>A0A8J5IBT4_9STRA</name>
<dbReference type="AlphaFoldDB" id="A0A8J5IBT4"/>
<gene>
    <name evidence="1" type="ORF">JG688_00016732</name>
</gene>